<sequence length="63" mass="7000">MCLWMDRMGNGVETSRYTSRAMFQTNLANPHALLVEMLDKNRSGILLLSVGSAVAKGKFVIQK</sequence>
<dbReference type="Proteomes" id="UP001206925">
    <property type="component" value="Unassembled WGS sequence"/>
</dbReference>
<organism evidence="1 2">
    <name type="scientific">Ambrosia artemisiifolia</name>
    <name type="common">Common ragweed</name>
    <dbReference type="NCBI Taxonomy" id="4212"/>
    <lineage>
        <taxon>Eukaryota</taxon>
        <taxon>Viridiplantae</taxon>
        <taxon>Streptophyta</taxon>
        <taxon>Embryophyta</taxon>
        <taxon>Tracheophyta</taxon>
        <taxon>Spermatophyta</taxon>
        <taxon>Magnoliopsida</taxon>
        <taxon>eudicotyledons</taxon>
        <taxon>Gunneridae</taxon>
        <taxon>Pentapetalae</taxon>
        <taxon>asterids</taxon>
        <taxon>campanulids</taxon>
        <taxon>Asterales</taxon>
        <taxon>Asteraceae</taxon>
        <taxon>Asteroideae</taxon>
        <taxon>Heliantheae alliance</taxon>
        <taxon>Heliantheae</taxon>
        <taxon>Ambrosia</taxon>
    </lineage>
</organism>
<evidence type="ECO:0000313" key="2">
    <source>
        <dbReference type="Proteomes" id="UP001206925"/>
    </source>
</evidence>
<accession>A0AAD5G5F1</accession>
<feature type="non-terminal residue" evidence="1">
    <location>
        <position position="63"/>
    </location>
</feature>
<dbReference type="EMBL" id="JAMZMK010010986">
    <property type="protein sequence ID" value="KAI7729520.1"/>
    <property type="molecule type" value="Genomic_DNA"/>
</dbReference>
<comment type="caution">
    <text evidence="1">The sequence shown here is derived from an EMBL/GenBank/DDBJ whole genome shotgun (WGS) entry which is preliminary data.</text>
</comment>
<keyword evidence="2" id="KW-1185">Reference proteome</keyword>
<protein>
    <submittedName>
        <fullName evidence="1">Uncharacterized protein</fullName>
    </submittedName>
</protein>
<reference evidence="1" key="1">
    <citation type="submission" date="2022-06" db="EMBL/GenBank/DDBJ databases">
        <title>Uncovering the hologenomic basis of an extraordinary plant invasion.</title>
        <authorList>
            <person name="Bieker V.C."/>
            <person name="Martin M.D."/>
            <person name="Gilbert T."/>
            <person name="Hodgins K."/>
            <person name="Battlay P."/>
            <person name="Petersen B."/>
            <person name="Wilson J."/>
        </authorList>
    </citation>
    <scope>NUCLEOTIDE SEQUENCE</scope>
    <source>
        <strain evidence="1">AA19_3_7</strain>
        <tissue evidence="1">Leaf</tissue>
    </source>
</reference>
<proteinExistence type="predicted"/>
<gene>
    <name evidence="1" type="ORF">M8C21_028404</name>
</gene>
<dbReference type="AlphaFoldDB" id="A0AAD5G5F1"/>
<evidence type="ECO:0000313" key="1">
    <source>
        <dbReference type="EMBL" id="KAI7729520.1"/>
    </source>
</evidence>
<name>A0AAD5G5F1_AMBAR</name>